<dbReference type="SUPFAM" id="SSF49464">
    <property type="entry name" value="Carboxypeptidase regulatory domain-like"/>
    <property type="match status" value="1"/>
</dbReference>
<dbReference type="PROSITE" id="PS52016">
    <property type="entry name" value="TONB_DEPENDENT_REC_3"/>
    <property type="match status" value="1"/>
</dbReference>
<evidence type="ECO:0000256" key="3">
    <source>
        <dbReference type="ARBA" id="ARBA00022452"/>
    </source>
</evidence>
<evidence type="ECO:0000256" key="7">
    <source>
        <dbReference type="PROSITE-ProRule" id="PRU01360"/>
    </source>
</evidence>
<keyword evidence="11" id="KW-1185">Reference proteome</keyword>
<keyword evidence="4 7" id="KW-0812">Transmembrane</keyword>
<proteinExistence type="inferred from homology"/>
<name>U2J8R5_9SPHI</name>
<comment type="similarity">
    <text evidence="7">Belongs to the TonB-dependent receptor family.</text>
</comment>
<dbReference type="Gene3D" id="2.170.130.10">
    <property type="entry name" value="TonB-dependent receptor, plug domain"/>
    <property type="match status" value="1"/>
</dbReference>
<evidence type="ECO:0000256" key="4">
    <source>
        <dbReference type="ARBA" id="ARBA00022692"/>
    </source>
</evidence>
<evidence type="ECO:0000256" key="1">
    <source>
        <dbReference type="ARBA" id="ARBA00004571"/>
    </source>
</evidence>
<protein>
    <recommendedName>
        <fullName evidence="9">TonB-dependent receptor plug domain-containing protein</fullName>
    </recommendedName>
</protein>
<keyword evidence="5 7" id="KW-0472">Membrane</keyword>
<comment type="subcellular location">
    <subcellularLocation>
        <location evidence="1 7">Cell outer membrane</location>
        <topology evidence="1 7">Multi-pass membrane protein</topology>
    </subcellularLocation>
</comment>
<evidence type="ECO:0000256" key="2">
    <source>
        <dbReference type="ARBA" id="ARBA00022448"/>
    </source>
</evidence>
<gene>
    <name evidence="10" type="ORF">M472_21500</name>
</gene>
<evidence type="ECO:0000313" key="10">
    <source>
        <dbReference type="EMBL" id="ERJ61334.1"/>
    </source>
</evidence>
<keyword evidence="2 7" id="KW-0813">Transport</keyword>
<dbReference type="EMBL" id="ATDL01000002">
    <property type="protein sequence ID" value="ERJ61334.1"/>
    <property type="molecule type" value="Genomic_DNA"/>
</dbReference>
<dbReference type="AlphaFoldDB" id="U2J8R5"/>
<dbReference type="InterPro" id="IPR008969">
    <property type="entry name" value="CarboxyPept-like_regulatory"/>
</dbReference>
<evidence type="ECO:0000259" key="9">
    <source>
        <dbReference type="Pfam" id="PF07715"/>
    </source>
</evidence>
<reference evidence="10 11" key="1">
    <citation type="journal article" date="2013" name="Genome Announc.">
        <title>The Draft Genome Sequence of Sphingomonas paucimobilis Strain HER1398 (Proteobacteria), Host to the Giant PAU Phage, Indicates That It Is a Member of the Genus Sphingobacterium (Bacteroidetes).</title>
        <authorList>
            <person name="White R.A.III."/>
            <person name="Suttle C.A."/>
        </authorList>
    </citation>
    <scope>NUCLEOTIDE SEQUENCE [LARGE SCALE GENOMIC DNA]</scope>
    <source>
        <strain evidence="10 11">HER1398</strain>
    </source>
</reference>
<dbReference type="NCBIfam" id="TIGR04057">
    <property type="entry name" value="SusC_RagA_signa"/>
    <property type="match status" value="1"/>
</dbReference>
<keyword evidence="8" id="KW-0732">Signal</keyword>
<evidence type="ECO:0000313" key="11">
    <source>
        <dbReference type="Proteomes" id="UP000016584"/>
    </source>
</evidence>
<dbReference type="InterPro" id="IPR037066">
    <property type="entry name" value="Plug_dom_sf"/>
</dbReference>
<sequence length="993" mass="109466">MNKTKWKNYSLLLGAFLLQQLALGQQGAGQGLVKDEQGVPIKGATVKVVGTAKTFKTDEKGVFKFSDLPVGATLLLSFVGYQNQEVVLKDANGFTVMLVPKDNLLEEVVAVGYGTVKKKDLTGSVSSISAKELQAFPNATVAQAMQGRAAGVQVQQNSGQPGAGIQIRIRGANSVRGDNEPLWIIDGFPGNSNMLNTSDIENIEVLKDASATAIYGSRGANGVVIVTTRKGKAGQTRVEYNGNYTVQSVRKKLDLLDAKGYMQLMNIQQKNDNGGEFFSAEDIANASQYDWQDLLFQSAPLHDYNIAVLGGNDKTKFSLSSAIYDQKGVVRNNSFQRINVRGTIDHQINPKVSVFMNTLLNKSHSKNGYPSAGLRGGSLMSAIPGALPTVGPYLEDGSYRLLNSTYPFVSDGLINPIAYINEVSSKWMANRVILNGGLRYSPLKDLTFNLGANLTNVDSRSDNYTSSKYPESIGKAAIDLGNTSEYNGSATVEYKNAWNEKHQFLALVGTTADMYIARPVSLSGSGFLSDVYETDNIGSASIINTPSSGYTKWTMLSYLGRINYDFDERLLFTASLRADGSSRYSTGNKWGYFPSAALAYRLSEEEFVKTLGFVNDLKLRLGYGQTGSTAIDPYYTLNMLAGSKAVFNDNLFNAFAPGNRLPANLKWETTEQTNFGIDFSVLKDRLRFTADYYVKNTRDLLNAVQLPRSLGYVTTIQNIGQMQNKGFEFLIDARVWDTDFKWNLTTNFSFNKNKVKKLYEGQDILGSTLNITILNDNLNLVREGQPMGVFYGYVEDGYTDVGKIKYKDLNADGKITTADKTYIGNPNPKFTYGLNSNMTYKNFDLSVFVQGSKGNDIYSLSMAAQTMDFGQGLNTLREVLNSNWTAENTNTMYPKISRTSSTMMSDRFVYDGSYLRLKNVQLSYNVPSVWLGEKAIKRLQFYVSGQNLLTISKYPWFDPEVNTKGGANSLNQGIDHYAYPVAKSFSFGVKLGL</sequence>
<dbReference type="Gene3D" id="2.40.170.20">
    <property type="entry name" value="TonB-dependent receptor, beta-barrel domain"/>
    <property type="match status" value="1"/>
</dbReference>
<dbReference type="InterPro" id="IPR023997">
    <property type="entry name" value="TonB-dep_OMP_SusC/RagA_CS"/>
</dbReference>
<dbReference type="FunFam" id="2.170.130.10:FF:000008">
    <property type="entry name" value="SusC/RagA family TonB-linked outer membrane protein"/>
    <property type="match status" value="1"/>
</dbReference>
<dbReference type="SUPFAM" id="SSF56935">
    <property type="entry name" value="Porins"/>
    <property type="match status" value="1"/>
</dbReference>
<feature type="domain" description="TonB-dependent receptor plug" evidence="9">
    <location>
        <begin position="117"/>
        <end position="223"/>
    </location>
</feature>
<dbReference type="InterPro" id="IPR039426">
    <property type="entry name" value="TonB-dep_rcpt-like"/>
</dbReference>
<dbReference type="Pfam" id="PF07715">
    <property type="entry name" value="Plug"/>
    <property type="match status" value="1"/>
</dbReference>
<feature type="signal peptide" evidence="8">
    <location>
        <begin position="1"/>
        <end position="24"/>
    </location>
</feature>
<dbReference type="STRING" id="1346330.M472_21500"/>
<dbReference type="GO" id="GO:0009279">
    <property type="term" value="C:cell outer membrane"/>
    <property type="evidence" value="ECO:0007669"/>
    <property type="project" value="UniProtKB-SubCell"/>
</dbReference>
<organism evidence="10 11">
    <name type="scientific">Sphingobacterium paucimobilis HER1398</name>
    <dbReference type="NCBI Taxonomy" id="1346330"/>
    <lineage>
        <taxon>Bacteria</taxon>
        <taxon>Pseudomonadati</taxon>
        <taxon>Bacteroidota</taxon>
        <taxon>Sphingobacteriia</taxon>
        <taxon>Sphingobacteriales</taxon>
        <taxon>Sphingobacteriaceae</taxon>
        <taxon>Sphingobacterium</taxon>
    </lineage>
</organism>
<feature type="chain" id="PRO_5004628359" description="TonB-dependent receptor plug domain-containing protein" evidence="8">
    <location>
        <begin position="25"/>
        <end position="993"/>
    </location>
</feature>
<evidence type="ECO:0000256" key="5">
    <source>
        <dbReference type="ARBA" id="ARBA00023136"/>
    </source>
</evidence>
<dbReference type="PATRIC" id="fig|1346330.5.peg.265"/>
<comment type="caution">
    <text evidence="10">The sequence shown here is derived from an EMBL/GenBank/DDBJ whole genome shotgun (WGS) entry which is preliminary data.</text>
</comment>
<dbReference type="Gene3D" id="2.60.40.1120">
    <property type="entry name" value="Carboxypeptidase-like, regulatory domain"/>
    <property type="match status" value="1"/>
</dbReference>
<dbReference type="Pfam" id="PF13715">
    <property type="entry name" value="CarbopepD_reg_2"/>
    <property type="match status" value="1"/>
</dbReference>
<dbReference type="NCBIfam" id="TIGR04056">
    <property type="entry name" value="OMP_RagA_SusC"/>
    <property type="match status" value="1"/>
</dbReference>
<keyword evidence="3 7" id="KW-1134">Transmembrane beta strand</keyword>
<evidence type="ECO:0000256" key="6">
    <source>
        <dbReference type="ARBA" id="ARBA00023237"/>
    </source>
</evidence>
<dbReference type="OrthoDB" id="9768177at2"/>
<dbReference type="InterPro" id="IPR023996">
    <property type="entry name" value="TonB-dep_OMP_SusC/RagA"/>
</dbReference>
<dbReference type="Proteomes" id="UP000016584">
    <property type="component" value="Unassembled WGS sequence"/>
</dbReference>
<evidence type="ECO:0000256" key="8">
    <source>
        <dbReference type="SAM" id="SignalP"/>
    </source>
</evidence>
<dbReference type="InterPro" id="IPR012910">
    <property type="entry name" value="Plug_dom"/>
</dbReference>
<dbReference type="eggNOG" id="COG1629">
    <property type="taxonomic scope" value="Bacteria"/>
</dbReference>
<keyword evidence="6 7" id="KW-0998">Cell outer membrane</keyword>
<dbReference type="RefSeq" id="WP_021068460.1">
    <property type="nucleotide sequence ID" value="NZ_ATDL01000002.1"/>
</dbReference>
<dbReference type="InterPro" id="IPR036942">
    <property type="entry name" value="Beta-barrel_TonB_sf"/>
</dbReference>
<accession>U2J8R5</accession>